<dbReference type="AlphaFoldDB" id="D7FRF7"/>
<protein>
    <submittedName>
        <fullName evidence="4">Uncharacterized protein</fullName>
    </submittedName>
</protein>
<dbReference type="InterPro" id="IPR015943">
    <property type="entry name" value="WD40/YVTN_repeat-like_dom_sf"/>
</dbReference>
<dbReference type="InterPro" id="IPR036322">
    <property type="entry name" value="WD40_repeat_dom_sf"/>
</dbReference>
<evidence type="ECO:0000256" key="2">
    <source>
        <dbReference type="ARBA" id="ARBA00022737"/>
    </source>
</evidence>
<dbReference type="STRING" id="2880.D7FRF7"/>
<feature type="region of interest" description="Disordered" evidence="3">
    <location>
        <begin position="1"/>
        <end position="75"/>
    </location>
</feature>
<dbReference type="SUPFAM" id="SSF50978">
    <property type="entry name" value="WD40 repeat-like"/>
    <property type="match status" value="1"/>
</dbReference>
<dbReference type="InterPro" id="IPR050853">
    <property type="entry name" value="WD_repeat_DNA-damage-binding"/>
</dbReference>
<proteinExistence type="predicted"/>
<keyword evidence="1" id="KW-0853">WD repeat</keyword>
<reference evidence="4 5" key="1">
    <citation type="journal article" date="2010" name="Nature">
        <title>The Ectocarpus genome and the independent evolution of multicellularity in brown algae.</title>
        <authorList>
            <person name="Cock J.M."/>
            <person name="Sterck L."/>
            <person name="Rouze P."/>
            <person name="Scornet D."/>
            <person name="Allen A.E."/>
            <person name="Amoutzias G."/>
            <person name="Anthouard V."/>
            <person name="Artiguenave F."/>
            <person name="Aury J.M."/>
            <person name="Badger J.H."/>
            <person name="Beszteri B."/>
            <person name="Billiau K."/>
            <person name="Bonnet E."/>
            <person name="Bothwell J.H."/>
            <person name="Bowler C."/>
            <person name="Boyen C."/>
            <person name="Brownlee C."/>
            <person name="Carrano C.J."/>
            <person name="Charrier B."/>
            <person name="Cho G.Y."/>
            <person name="Coelho S.M."/>
            <person name="Collen J."/>
            <person name="Corre E."/>
            <person name="Da Silva C."/>
            <person name="Delage L."/>
            <person name="Delaroque N."/>
            <person name="Dittami S.M."/>
            <person name="Doulbeau S."/>
            <person name="Elias M."/>
            <person name="Farnham G."/>
            <person name="Gachon C.M."/>
            <person name="Gschloessl B."/>
            <person name="Heesch S."/>
            <person name="Jabbari K."/>
            <person name="Jubin C."/>
            <person name="Kawai H."/>
            <person name="Kimura K."/>
            <person name="Kloareg B."/>
            <person name="Kupper F.C."/>
            <person name="Lang D."/>
            <person name="Le Bail A."/>
            <person name="Leblanc C."/>
            <person name="Lerouge P."/>
            <person name="Lohr M."/>
            <person name="Lopez P.J."/>
            <person name="Martens C."/>
            <person name="Maumus F."/>
            <person name="Michel G."/>
            <person name="Miranda-Saavedra D."/>
            <person name="Morales J."/>
            <person name="Moreau H."/>
            <person name="Motomura T."/>
            <person name="Nagasato C."/>
            <person name="Napoli C.A."/>
            <person name="Nelson D.R."/>
            <person name="Nyvall-Collen P."/>
            <person name="Peters A.F."/>
            <person name="Pommier C."/>
            <person name="Potin P."/>
            <person name="Poulain J."/>
            <person name="Quesneville H."/>
            <person name="Read B."/>
            <person name="Rensing S.A."/>
            <person name="Ritter A."/>
            <person name="Rousvoal S."/>
            <person name="Samanta M."/>
            <person name="Samson G."/>
            <person name="Schroeder D.C."/>
            <person name="Segurens B."/>
            <person name="Strittmatter M."/>
            <person name="Tonon T."/>
            <person name="Tregear J.W."/>
            <person name="Valentin K."/>
            <person name="von Dassow P."/>
            <person name="Yamagishi T."/>
            <person name="Van de Peer Y."/>
            <person name="Wincker P."/>
        </authorList>
    </citation>
    <scope>NUCLEOTIDE SEQUENCE [LARGE SCALE GENOMIC DNA]</scope>
    <source>
        <strain evidence="5">Ec32 / CCAP1310/4</strain>
    </source>
</reference>
<sequence length="408" mass="43912">MSARRSPRLSPGKATTAIEPVAGGGGRGARGPPNAKRLRRATAPEAAANGGARAASQEGKKPDKEEENGPSAYELQRLAKMKENAMMMASLGLGGAKDNMRKAVNSDAAQRAKARGLGPRPNKVYPARSRESARVRGKTPEGLPMEDPEEAFNRRRQGFGAQGTAAAAAAAASPRSPRIEGDVSMEATNSTLDGTVRLRQMMGGLVGRYDRDGNEEDYELAEPDDALKRLSCLKVEETGVCKVVRERAYSTTWHPSGDKLLLAVGDKVGNVGLWTVDETDDRDAAHGVFQFKPHTGAVPRMTFDPLDGNKLLSTSYDGTVRRMDVEKGAFEQVFGNKAGEDAFFTDGHLVAEDRLLLLSDGVGDITAVDLRTTTQVWKREAHEKKVNTVHVHPGNRHLFVTPATSGFP</sequence>
<dbReference type="GO" id="GO:0005634">
    <property type="term" value="C:nucleus"/>
    <property type="evidence" value="ECO:0007669"/>
    <property type="project" value="TreeGrafter"/>
</dbReference>
<dbReference type="PANTHER" id="PTHR14773:SF0">
    <property type="entry name" value="WD REPEAT-CONTAINING PROTEIN 76"/>
    <property type="match status" value="1"/>
</dbReference>
<dbReference type="PANTHER" id="PTHR14773">
    <property type="entry name" value="WD REPEAT-CONTAINING PROTEIN 76"/>
    <property type="match status" value="1"/>
</dbReference>
<keyword evidence="5" id="KW-1185">Reference proteome</keyword>
<dbReference type="EMBL" id="FN648392">
    <property type="protein sequence ID" value="CBJ30748.1"/>
    <property type="molecule type" value="Genomic_DNA"/>
</dbReference>
<evidence type="ECO:0000313" key="5">
    <source>
        <dbReference type="Proteomes" id="UP000002630"/>
    </source>
</evidence>
<evidence type="ECO:0000256" key="3">
    <source>
        <dbReference type="SAM" id="MobiDB-lite"/>
    </source>
</evidence>
<feature type="region of interest" description="Disordered" evidence="3">
    <location>
        <begin position="103"/>
        <end position="180"/>
    </location>
</feature>
<name>D7FRF7_ECTSI</name>
<keyword evidence="2" id="KW-0677">Repeat</keyword>
<organism evidence="4 5">
    <name type="scientific">Ectocarpus siliculosus</name>
    <name type="common">Brown alga</name>
    <name type="synonym">Conferva siliculosa</name>
    <dbReference type="NCBI Taxonomy" id="2880"/>
    <lineage>
        <taxon>Eukaryota</taxon>
        <taxon>Sar</taxon>
        <taxon>Stramenopiles</taxon>
        <taxon>Ochrophyta</taxon>
        <taxon>PX clade</taxon>
        <taxon>Phaeophyceae</taxon>
        <taxon>Ectocarpales</taxon>
        <taxon>Ectocarpaceae</taxon>
        <taxon>Ectocarpus</taxon>
    </lineage>
</organism>
<gene>
    <name evidence="4" type="ORF">Esi_0214_0010</name>
</gene>
<dbReference type="OMA" id="SANAWTE"/>
<feature type="compositionally biased region" description="Low complexity" evidence="3">
    <location>
        <begin position="41"/>
        <end position="55"/>
    </location>
</feature>
<evidence type="ECO:0000256" key="1">
    <source>
        <dbReference type="ARBA" id="ARBA00022574"/>
    </source>
</evidence>
<accession>D7FRF7</accession>
<dbReference type="Gene3D" id="2.130.10.10">
    <property type="entry name" value="YVTN repeat-like/Quinoprotein amine dehydrogenase"/>
    <property type="match status" value="1"/>
</dbReference>
<dbReference type="GO" id="GO:2000001">
    <property type="term" value="P:regulation of DNA damage checkpoint"/>
    <property type="evidence" value="ECO:0007669"/>
    <property type="project" value="TreeGrafter"/>
</dbReference>
<dbReference type="Proteomes" id="UP000002630">
    <property type="component" value="Linkage Group LG06"/>
</dbReference>
<dbReference type="InParanoid" id="D7FRF7"/>
<dbReference type="OrthoDB" id="9890280at2759"/>
<dbReference type="GO" id="GO:0003677">
    <property type="term" value="F:DNA binding"/>
    <property type="evidence" value="ECO:0007669"/>
    <property type="project" value="TreeGrafter"/>
</dbReference>
<evidence type="ECO:0000313" key="4">
    <source>
        <dbReference type="EMBL" id="CBJ30748.1"/>
    </source>
</evidence>
<dbReference type="eggNOG" id="KOG4328">
    <property type="taxonomic scope" value="Eukaryota"/>
</dbReference>
<dbReference type="EMBL" id="FN649731">
    <property type="protein sequence ID" value="CBJ30748.1"/>
    <property type="molecule type" value="Genomic_DNA"/>
</dbReference>